<sequence>MLELAKQNLTAAEHYSWGKFVLRQMSSSDQRKVRLRDAARCRRSQETEVFYELAHSLPLSRRITSHLDKAGIMRVTLSYLRMHHLLDSSWTKASPAAKEEDDPTDAFYQQALAGFILVLSEDGDMVFLSDNVSKFIGITQLELLGQSVYDYIHPCDQEELRDLLTTKPGLFKKKSEIFTECNFFLRLKSTLTSRGKTVNMKSATWKVVHCTGHMKTLNQEGEGFSPAGSFMTLLCEPIPHPSCVEFPLDSNTFLTRHNMDLHFNQCDGRVTELVGYHPSDLIGRSAYDFFHALDFDHLTRSLHILLSKGQVCTSRYRFLAKNGGFVWTETQATVLYNNKTSQPEAVVCLNFILSAVEEADTVFSVEQTRCDMTLDKLHLIKVEDSEDEMSSSSSSSELFHSLKDNPEDLLQLAPAPGDTIIPLTEPSELYFGPPSSPNTVPECPKDLCTPKLRQLLSPIFDSSCPTSPELSSGDEFLMDTGEVEKFFADKPEETHTKPMEDLDDMDLDMLAPYISMDEDFQLTFLPQMPEAESQPAKVSTTTSKKRGLEEEEDMPSLTSSWEKRRKNLSIEDEFLLAHSSMMDLQAAGSLDELEPERWKQSRLLTDRDPVLGGTQSLGDTAGLMRDSFVAQPPDLMALTGTISSLS</sequence>
<keyword evidence="2" id="KW-0677">Repeat</keyword>
<evidence type="ECO:0000256" key="7">
    <source>
        <dbReference type="ARBA" id="ARBA00023163"/>
    </source>
</evidence>
<evidence type="ECO:0000259" key="12">
    <source>
        <dbReference type="PROSITE" id="PS50888"/>
    </source>
</evidence>
<evidence type="ECO:0000256" key="9">
    <source>
        <dbReference type="ARBA" id="ARBA00023278"/>
    </source>
</evidence>
<dbReference type="GO" id="GO:0000977">
    <property type="term" value="F:RNA polymerase II transcription regulatory region sequence-specific DNA binding"/>
    <property type="evidence" value="ECO:0007669"/>
    <property type="project" value="TreeGrafter"/>
</dbReference>
<dbReference type="Gene3D" id="3.30.450.20">
    <property type="entry name" value="PAS domain"/>
    <property type="match status" value="2"/>
</dbReference>
<comment type="subcellular location">
    <subcellularLocation>
        <location evidence="1">Nucleus</location>
    </subcellularLocation>
</comment>
<dbReference type="InterPro" id="IPR035965">
    <property type="entry name" value="PAS-like_dom_sf"/>
</dbReference>
<accession>A0AAD5B112</accession>
<evidence type="ECO:0000256" key="2">
    <source>
        <dbReference type="ARBA" id="ARBA00022737"/>
    </source>
</evidence>
<evidence type="ECO:0000256" key="1">
    <source>
        <dbReference type="ARBA" id="ARBA00004123"/>
    </source>
</evidence>
<name>A0AAD5B112_SILAS</name>
<dbReference type="CDD" id="cd00130">
    <property type="entry name" value="PAS"/>
    <property type="match status" value="2"/>
</dbReference>
<dbReference type="PANTHER" id="PTHR23043">
    <property type="entry name" value="HYPOXIA-INDUCIBLE FACTOR 1 ALPHA"/>
    <property type="match status" value="1"/>
</dbReference>
<dbReference type="InterPro" id="IPR001610">
    <property type="entry name" value="PAC"/>
</dbReference>
<dbReference type="Pfam" id="PF14598">
    <property type="entry name" value="PAS_11"/>
    <property type="match status" value="1"/>
</dbReference>
<evidence type="ECO:0000256" key="4">
    <source>
        <dbReference type="ARBA" id="ARBA00023015"/>
    </source>
</evidence>
<dbReference type="Pfam" id="PF11413">
    <property type="entry name" value="HIF-1"/>
    <property type="match status" value="1"/>
</dbReference>
<dbReference type="SMART" id="SM00353">
    <property type="entry name" value="HLH"/>
    <property type="match status" value="1"/>
</dbReference>
<comment type="caution">
    <text evidence="13">The sequence shown here is derived from an EMBL/GenBank/DDBJ whole genome shotgun (WGS) entry which is preliminary data.</text>
</comment>
<dbReference type="FunFam" id="3.30.450.20:FF:000015">
    <property type="entry name" value="Hypoxia-inducible factor 1-alpha isoform 1"/>
    <property type="match status" value="1"/>
</dbReference>
<keyword evidence="6" id="KW-0010">Activator</keyword>
<dbReference type="InterPro" id="IPR021537">
    <property type="entry name" value="HIF_alpha-like"/>
</dbReference>
<dbReference type="SUPFAM" id="SSF55785">
    <property type="entry name" value="PYP-like sensor domain (PAS domain)"/>
    <property type="match status" value="2"/>
</dbReference>
<dbReference type="InterPro" id="IPR000014">
    <property type="entry name" value="PAS"/>
</dbReference>
<dbReference type="GO" id="GO:0005634">
    <property type="term" value="C:nucleus"/>
    <property type="evidence" value="ECO:0007669"/>
    <property type="project" value="UniProtKB-SubCell"/>
</dbReference>
<keyword evidence="7" id="KW-0804">Transcription</keyword>
<keyword evidence="14" id="KW-1185">Reference proteome</keyword>
<evidence type="ECO:0000313" key="13">
    <source>
        <dbReference type="EMBL" id="KAI5626719.1"/>
    </source>
</evidence>
<feature type="domain" description="PAS" evidence="11">
    <location>
        <begin position="110"/>
        <end position="164"/>
    </location>
</feature>
<dbReference type="SUPFAM" id="SSF47459">
    <property type="entry name" value="HLH, helix-loop-helix DNA-binding domain"/>
    <property type="match status" value="1"/>
</dbReference>
<dbReference type="Pfam" id="PF00989">
    <property type="entry name" value="PAS"/>
    <property type="match status" value="1"/>
</dbReference>
<evidence type="ECO:0000256" key="3">
    <source>
        <dbReference type="ARBA" id="ARBA00022843"/>
    </source>
</evidence>
<evidence type="ECO:0000256" key="6">
    <source>
        <dbReference type="ARBA" id="ARBA00023159"/>
    </source>
</evidence>
<dbReference type="PROSITE" id="PS50888">
    <property type="entry name" value="BHLH"/>
    <property type="match status" value="1"/>
</dbReference>
<dbReference type="GO" id="GO:0048513">
    <property type="term" value="P:animal organ development"/>
    <property type="evidence" value="ECO:0007669"/>
    <property type="project" value="UniProtKB-ARBA"/>
</dbReference>
<organism evidence="13 14">
    <name type="scientific">Silurus asotus</name>
    <name type="common">Amur catfish</name>
    <name type="synonym">Parasilurus asotus</name>
    <dbReference type="NCBI Taxonomy" id="30991"/>
    <lineage>
        <taxon>Eukaryota</taxon>
        <taxon>Metazoa</taxon>
        <taxon>Chordata</taxon>
        <taxon>Craniata</taxon>
        <taxon>Vertebrata</taxon>
        <taxon>Euteleostomi</taxon>
        <taxon>Actinopterygii</taxon>
        <taxon>Neopterygii</taxon>
        <taxon>Teleostei</taxon>
        <taxon>Ostariophysi</taxon>
        <taxon>Siluriformes</taxon>
        <taxon>Siluridae</taxon>
        <taxon>Silurus</taxon>
    </lineage>
</organism>
<keyword evidence="8" id="KW-0539">Nucleus</keyword>
<dbReference type="InterPro" id="IPR011598">
    <property type="entry name" value="bHLH_dom"/>
</dbReference>
<keyword evidence="4" id="KW-0805">Transcription regulation</keyword>
<evidence type="ECO:0000313" key="14">
    <source>
        <dbReference type="Proteomes" id="UP001205998"/>
    </source>
</evidence>
<evidence type="ECO:0000256" key="8">
    <source>
        <dbReference type="ARBA" id="ARBA00023242"/>
    </source>
</evidence>
<keyword evidence="9" id="KW-0379">Hydroxylation</keyword>
<feature type="region of interest" description="Disordered" evidence="10">
    <location>
        <begin position="529"/>
        <end position="560"/>
    </location>
</feature>
<dbReference type="GO" id="GO:0046983">
    <property type="term" value="F:protein dimerization activity"/>
    <property type="evidence" value="ECO:0007669"/>
    <property type="project" value="InterPro"/>
</dbReference>
<dbReference type="InterPro" id="IPR013767">
    <property type="entry name" value="PAS_fold"/>
</dbReference>
<protein>
    <submittedName>
        <fullName evidence="13">Hypoxia-inducible factor 3-alpha isoform X2</fullName>
    </submittedName>
</protein>
<feature type="domain" description="BHLH" evidence="12">
    <location>
        <begin position="30"/>
        <end position="83"/>
    </location>
</feature>
<dbReference type="GO" id="GO:0000981">
    <property type="term" value="F:DNA-binding transcription factor activity, RNA polymerase II-specific"/>
    <property type="evidence" value="ECO:0007669"/>
    <property type="project" value="TreeGrafter"/>
</dbReference>
<dbReference type="AlphaFoldDB" id="A0AAD5B112"/>
<proteinExistence type="predicted"/>
<gene>
    <name evidence="13" type="ORF">C0J50_13679</name>
</gene>
<dbReference type="PROSITE" id="PS50112">
    <property type="entry name" value="PAS"/>
    <property type="match status" value="2"/>
</dbReference>
<dbReference type="InterPro" id="IPR036638">
    <property type="entry name" value="HLH_DNA-bd_sf"/>
</dbReference>
<keyword evidence="5" id="KW-0238">DNA-binding</keyword>
<dbReference type="Pfam" id="PF23171">
    <property type="entry name" value="bHLH_HIF1A"/>
    <property type="match status" value="1"/>
</dbReference>
<dbReference type="FunFam" id="3.30.450.20:FF:000005">
    <property type="entry name" value="Hypoxia-inducible factor 1 subunit alpha"/>
    <property type="match status" value="1"/>
</dbReference>
<evidence type="ECO:0000256" key="10">
    <source>
        <dbReference type="SAM" id="MobiDB-lite"/>
    </source>
</evidence>
<evidence type="ECO:0000259" key="11">
    <source>
        <dbReference type="PROSITE" id="PS50112"/>
    </source>
</evidence>
<dbReference type="SMART" id="SM00086">
    <property type="entry name" value="PAC"/>
    <property type="match status" value="1"/>
</dbReference>
<dbReference type="EMBL" id="MU551527">
    <property type="protein sequence ID" value="KAI5626719.1"/>
    <property type="molecule type" value="Genomic_DNA"/>
</dbReference>
<dbReference type="SMART" id="SM00091">
    <property type="entry name" value="PAS"/>
    <property type="match status" value="2"/>
</dbReference>
<keyword evidence="3" id="KW-0832">Ubl conjugation</keyword>
<dbReference type="GO" id="GO:0071456">
    <property type="term" value="P:cellular response to hypoxia"/>
    <property type="evidence" value="ECO:0007669"/>
    <property type="project" value="TreeGrafter"/>
</dbReference>
<dbReference type="PANTHER" id="PTHR23043:SF34">
    <property type="entry name" value="HYPOXIA-INDUCIBLE FACTOR 1 SUBUNIT ALPHA,-LIKE"/>
    <property type="match status" value="1"/>
</dbReference>
<feature type="domain" description="PAS" evidence="11">
    <location>
        <begin position="267"/>
        <end position="309"/>
    </location>
</feature>
<dbReference type="Proteomes" id="UP001205998">
    <property type="component" value="Unassembled WGS sequence"/>
</dbReference>
<evidence type="ECO:0000256" key="5">
    <source>
        <dbReference type="ARBA" id="ARBA00023125"/>
    </source>
</evidence>
<reference evidence="13" key="1">
    <citation type="submission" date="2018-07" db="EMBL/GenBank/DDBJ databases">
        <title>Comparative genomics of catfishes provides insights into carnivory and benthic adaptation.</title>
        <authorList>
            <person name="Zhang Y."/>
            <person name="Wang D."/>
            <person name="Peng Z."/>
            <person name="Zheng S."/>
            <person name="Shao F."/>
            <person name="Tao W."/>
        </authorList>
    </citation>
    <scope>NUCLEOTIDE SEQUENCE</scope>
    <source>
        <strain evidence="13">Chongqing</strain>
    </source>
</reference>